<sequence>MTGTSDGTDTIGTHCALCGRELSPSEYPQCRTVLIDETPTGGEEESVRMVCDGCFEDLETELTKHANSGSEGSA</sequence>
<dbReference type="RefSeq" id="WP_007691189.1">
    <property type="nucleotide sequence ID" value="NZ_AJRK01000393.1"/>
</dbReference>
<organism evidence="1 2">
    <name type="scientific">Halococcus hamelinensis 100A6</name>
    <dbReference type="NCBI Taxonomy" id="1132509"/>
    <lineage>
        <taxon>Archaea</taxon>
        <taxon>Methanobacteriati</taxon>
        <taxon>Methanobacteriota</taxon>
        <taxon>Stenosarchaea group</taxon>
        <taxon>Halobacteria</taxon>
        <taxon>Halobacteriales</taxon>
        <taxon>Halococcaceae</taxon>
        <taxon>Halococcus</taxon>
    </lineage>
</organism>
<accession>M0M5J5</accession>
<protein>
    <submittedName>
        <fullName evidence="1">Uncharacterized protein</fullName>
    </submittedName>
</protein>
<evidence type="ECO:0000313" key="2">
    <source>
        <dbReference type="Proteomes" id="UP000011566"/>
    </source>
</evidence>
<reference evidence="1 2" key="1">
    <citation type="journal article" date="2014" name="PLoS Genet.">
        <title>Phylogenetically driven sequencing of extremely halophilic archaea reveals strategies for static and dynamic osmo-response.</title>
        <authorList>
            <person name="Becker E.A."/>
            <person name="Seitzer P.M."/>
            <person name="Tritt A."/>
            <person name="Larsen D."/>
            <person name="Krusor M."/>
            <person name="Yao A.I."/>
            <person name="Wu D."/>
            <person name="Madern D."/>
            <person name="Eisen J.A."/>
            <person name="Darling A.E."/>
            <person name="Facciotti M.T."/>
        </authorList>
    </citation>
    <scope>NUCLEOTIDE SEQUENCE [LARGE SCALE GENOMIC DNA]</scope>
    <source>
        <strain evidence="1 2">100A6</strain>
    </source>
</reference>
<keyword evidence="2" id="KW-1185">Reference proteome</keyword>
<dbReference type="PATRIC" id="fig|1132509.6.peg.955"/>
<dbReference type="EMBL" id="AOMB01000010">
    <property type="protein sequence ID" value="EMA40673.1"/>
    <property type="molecule type" value="Genomic_DNA"/>
</dbReference>
<dbReference type="AlphaFoldDB" id="M0M5J5"/>
<comment type="caution">
    <text evidence="1">The sequence shown here is derived from an EMBL/GenBank/DDBJ whole genome shotgun (WGS) entry which is preliminary data.</text>
</comment>
<dbReference type="OrthoDB" id="213760at2157"/>
<name>M0M5J5_9EURY</name>
<gene>
    <name evidence="1" type="ORF">C447_04106</name>
</gene>
<proteinExistence type="predicted"/>
<dbReference type="Proteomes" id="UP000011566">
    <property type="component" value="Unassembled WGS sequence"/>
</dbReference>
<evidence type="ECO:0000313" key="1">
    <source>
        <dbReference type="EMBL" id="EMA40673.1"/>
    </source>
</evidence>